<dbReference type="PANTHER" id="PTHR21058:SF0">
    <property type="entry name" value="6,7-DIMETHYL-8-RIBITYLLUMAZINE SYNTHASE"/>
    <property type="match status" value="1"/>
</dbReference>
<accession>A0A1A8XTR9</accession>
<dbReference type="EMBL" id="FLQX01000135">
    <property type="protein sequence ID" value="SBT08460.1"/>
    <property type="molecule type" value="Genomic_DNA"/>
</dbReference>
<dbReference type="PANTHER" id="PTHR21058">
    <property type="entry name" value="6,7-DIMETHYL-8-RIBITYLLUMAZINE SYNTHASE DMRL SYNTHASE LUMAZINE SYNTHASE"/>
    <property type="match status" value="1"/>
</dbReference>
<dbReference type="GO" id="GO:0009231">
    <property type="term" value="P:riboflavin biosynthetic process"/>
    <property type="evidence" value="ECO:0007669"/>
    <property type="project" value="UniProtKB-UniRule"/>
</dbReference>
<gene>
    <name evidence="8" type="primary">ribE</name>
    <name evidence="7" type="synonym">ribH</name>
    <name evidence="8" type="ORF">ACCAA_570059</name>
</gene>
<dbReference type="STRING" id="1860102.ACCAA_570059"/>
<evidence type="ECO:0000256" key="4">
    <source>
        <dbReference type="ARBA" id="ARBA00022619"/>
    </source>
</evidence>
<evidence type="ECO:0000256" key="1">
    <source>
        <dbReference type="ARBA" id="ARBA00004917"/>
    </source>
</evidence>
<feature type="binding site" evidence="7">
    <location>
        <position position="145"/>
    </location>
    <ligand>
        <name>(2S)-2-hydroxy-3-oxobutyl phosphate</name>
        <dbReference type="ChEBI" id="CHEBI:58830"/>
    </ligand>
</feature>
<dbReference type="NCBIfam" id="TIGR00114">
    <property type="entry name" value="lumazine-synth"/>
    <property type="match status" value="1"/>
</dbReference>
<dbReference type="InterPro" id="IPR036467">
    <property type="entry name" value="LS/RS_sf"/>
</dbReference>
<dbReference type="UniPathway" id="UPA00275">
    <property type="reaction ID" value="UER00404"/>
</dbReference>
<dbReference type="EC" id="2.5.1.78" evidence="3 7"/>
<evidence type="ECO:0000256" key="7">
    <source>
        <dbReference type="HAMAP-Rule" id="MF_00178"/>
    </source>
</evidence>
<feature type="binding site" evidence="7">
    <location>
        <position position="40"/>
    </location>
    <ligand>
        <name>5-amino-6-(D-ribitylamino)uracil</name>
        <dbReference type="ChEBI" id="CHEBI:15934"/>
    </ligand>
</feature>
<dbReference type="GO" id="GO:0000906">
    <property type="term" value="F:6,7-dimethyl-8-ribityllumazine synthase activity"/>
    <property type="evidence" value="ECO:0007669"/>
    <property type="project" value="UniProtKB-UniRule"/>
</dbReference>
<keyword evidence="9" id="KW-1185">Reference proteome</keyword>
<proteinExistence type="inferred from homology"/>
<comment type="function">
    <text evidence="7">Catalyzes the formation of 6,7-dimethyl-8-ribityllumazine by condensation of 5-amino-6-(D-ribitylamino)uracil with 3,4-dihydroxy-2-butanone 4-phosphate. This is the penultimate step in the biosynthesis of riboflavin.</text>
</comment>
<dbReference type="HAMAP" id="MF_00178">
    <property type="entry name" value="Lumazine_synth"/>
    <property type="match status" value="1"/>
</dbReference>
<dbReference type="SUPFAM" id="SSF52121">
    <property type="entry name" value="Lumazine synthase"/>
    <property type="match status" value="1"/>
</dbReference>
<feature type="binding site" evidence="7">
    <location>
        <begin position="98"/>
        <end position="100"/>
    </location>
    <ligand>
        <name>5-amino-6-(D-ribitylamino)uracil</name>
        <dbReference type="ChEBI" id="CHEBI:15934"/>
    </ligand>
</feature>
<sequence length="171" mass="18226">MARPKPPTGTPLTVRCDNIHEYDASLDGAGLAVGIVMSRFNQDIGEGLLSACTTELKRLGVDEGSITLACVPGALEIPLVLRTMACSGRFNALIALGAVIRGETYHFEVVANDSCRALMEVQLNRSVPIANGILTCEDDDQALVRMQQKGSDCAQVAVEMANLLRAIGERP</sequence>
<dbReference type="AlphaFoldDB" id="A0A1A8XTR9"/>
<evidence type="ECO:0000256" key="2">
    <source>
        <dbReference type="ARBA" id="ARBA00007424"/>
    </source>
</evidence>
<dbReference type="GO" id="GO:0009349">
    <property type="term" value="C:riboflavin synthase complex"/>
    <property type="evidence" value="ECO:0007669"/>
    <property type="project" value="UniProtKB-UniRule"/>
</dbReference>
<evidence type="ECO:0000313" key="8">
    <source>
        <dbReference type="EMBL" id="SBT08460.1"/>
    </source>
</evidence>
<dbReference type="Pfam" id="PF00885">
    <property type="entry name" value="DMRL_synthase"/>
    <property type="match status" value="1"/>
</dbReference>
<comment type="pathway">
    <text evidence="1 7">Cofactor biosynthesis; riboflavin biosynthesis; riboflavin from 2-hydroxy-3-oxobutyl phosphate and 5-amino-6-(D-ribitylamino)uracil: step 1/2.</text>
</comment>
<evidence type="ECO:0000256" key="6">
    <source>
        <dbReference type="ARBA" id="ARBA00048785"/>
    </source>
</evidence>
<evidence type="ECO:0000256" key="3">
    <source>
        <dbReference type="ARBA" id="ARBA00012664"/>
    </source>
</evidence>
<keyword evidence="4 7" id="KW-0686">Riboflavin biosynthesis</keyword>
<dbReference type="Gene3D" id="3.40.50.960">
    <property type="entry name" value="Lumazine/riboflavin synthase"/>
    <property type="match status" value="1"/>
</dbReference>
<dbReference type="GO" id="GO:0005829">
    <property type="term" value="C:cytosol"/>
    <property type="evidence" value="ECO:0007669"/>
    <property type="project" value="TreeGrafter"/>
</dbReference>
<comment type="similarity">
    <text evidence="2 7">Belongs to the DMRL synthase family.</text>
</comment>
<protein>
    <recommendedName>
        <fullName evidence="3 7">6,7-dimethyl-8-ribityllumazine synthase</fullName>
        <shortName evidence="7">DMRL synthase</shortName>
        <shortName evidence="7">LS</shortName>
        <shortName evidence="7">Lumazine synthase</shortName>
        <ecNumber evidence="3 7">2.5.1.78</ecNumber>
    </recommendedName>
</protein>
<organism evidence="8 9">
    <name type="scientific">Candidatus Accumulibacter aalborgensis</name>
    <dbReference type="NCBI Taxonomy" id="1860102"/>
    <lineage>
        <taxon>Bacteria</taxon>
        <taxon>Pseudomonadati</taxon>
        <taxon>Pseudomonadota</taxon>
        <taxon>Betaproteobacteria</taxon>
        <taxon>Candidatus Accumulibacter</taxon>
    </lineage>
</organism>
<name>A0A1A8XTR9_9PROT</name>
<evidence type="ECO:0000256" key="5">
    <source>
        <dbReference type="ARBA" id="ARBA00022679"/>
    </source>
</evidence>
<reference evidence="8 9" key="1">
    <citation type="submission" date="2016-06" db="EMBL/GenBank/DDBJ databases">
        <authorList>
            <person name="Kjaerup R.B."/>
            <person name="Dalgaard T.S."/>
            <person name="Juul-Madsen H.R."/>
        </authorList>
    </citation>
    <scope>NUCLEOTIDE SEQUENCE [LARGE SCALE GENOMIC DNA]</scope>
    <source>
        <strain evidence="8">3</strain>
    </source>
</reference>
<keyword evidence="5 7" id="KW-0808">Transferase</keyword>
<evidence type="ECO:0000313" key="9">
    <source>
        <dbReference type="Proteomes" id="UP000199169"/>
    </source>
</evidence>
<dbReference type="RefSeq" id="WP_186408280.1">
    <property type="nucleotide sequence ID" value="NZ_FLQX01000135.1"/>
</dbReference>
<feature type="binding site" evidence="7">
    <location>
        <begin position="74"/>
        <end position="76"/>
    </location>
    <ligand>
        <name>5-amino-6-(D-ribitylamino)uracil</name>
        <dbReference type="ChEBI" id="CHEBI:15934"/>
    </ligand>
</feature>
<feature type="binding site" evidence="7">
    <location>
        <begin position="103"/>
        <end position="104"/>
    </location>
    <ligand>
        <name>(2S)-2-hydroxy-3-oxobutyl phosphate</name>
        <dbReference type="ChEBI" id="CHEBI:58830"/>
    </ligand>
</feature>
<dbReference type="CDD" id="cd09209">
    <property type="entry name" value="Lumazine_synthase-I"/>
    <property type="match status" value="1"/>
</dbReference>
<comment type="catalytic activity">
    <reaction evidence="6 7">
        <text>(2S)-2-hydroxy-3-oxobutyl phosphate + 5-amino-6-(D-ribitylamino)uracil = 6,7-dimethyl-8-(1-D-ribityl)lumazine + phosphate + 2 H2O + H(+)</text>
        <dbReference type="Rhea" id="RHEA:26152"/>
        <dbReference type="ChEBI" id="CHEBI:15377"/>
        <dbReference type="ChEBI" id="CHEBI:15378"/>
        <dbReference type="ChEBI" id="CHEBI:15934"/>
        <dbReference type="ChEBI" id="CHEBI:43474"/>
        <dbReference type="ChEBI" id="CHEBI:58201"/>
        <dbReference type="ChEBI" id="CHEBI:58830"/>
        <dbReference type="EC" id="2.5.1.78"/>
    </reaction>
</comment>
<dbReference type="Proteomes" id="UP000199169">
    <property type="component" value="Unassembled WGS sequence"/>
</dbReference>
<dbReference type="InterPro" id="IPR002180">
    <property type="entry name" value="LS/RS"/>
</dbReference>
<feature type="active site" description="Proton donor" evidence="7">
    <location>
        <position position="106"/>
    </location>
</feature>
<feature type="binding site" evidence="7">
    <location>
        <position position="131"/>
    </location>
    <ligand>
        <name>5-amino-6-(D-ribitylamino)uracil</name>
        <dbReference type="ChEBI" id="CHEBI:15934"/>
    </ligand>
</feature>
<dbReference type="InterPro" id="IPR034964">
    <property type="entry name" value="LS"/>
</dbReference>